<dbReference type="InterPro" id="IPR042213">
    <property type="entry name" value="NBD_C_sf"/>
</dbReference>
<reference evidence="16" key="2">
    <citation type="submission" date="2021-04" db="EMBL/GenBank/DDBJ databases">
        <authorList>
            <person name="Gilroy R."/>
        </authorList>
    </citation>
    <scope>NUCLEOTIDE SEQUENCE</scope>
    <source>
        <strain evidence="16">ChiGjej4B4-7305</strain>
    </source>
</reference>
<comment type="catalytic activity">
    <reaction evidence="8">
        <text>3-dehydro-D-erythronate + ATP = 3-dehydro-4-O-phospho-D-erythronate + ADP + H(+)</text>
        <dbReference type="Rhea" id="RHEA:52556"/>
        <dbReference type="ChEBI" id="CHEBI:15378"/>
        <dbReference type="ChEBI" id="CHEBI:30616"/>
        <dbReference type="ChEBI" id="CHEBI:57958"/>
        <dbReference type="ChEBI" id="CHEBI:136593"/>
        <dbReference type="ChEBI" id="CHEBI:456216"/>
        <dbReference type="EC" id="2.7.1.217"/>
    </reaction>
</comment>
<evidence type="ECO:0000256" key="4">
    <source>
        <dbReference type="ARBA" id="ARBA00022777"/>
    </source>
</evidence>
<protein>
    <recommendedName>
        <fullName evidence="12">3-oxo-tetronate kinase</fullName>
        <ecNumber evidence="11">2.7.1.217</ecNumber>
    </recommendedName>
    <alternativeName>
        <fullName evidence="13">3-dehydrotetronate 4-kinase</fullName>
    </alternativeName>
</protein>
<evidence type="ECO:0000256" key="8">
    <source>
        <dbReference type="ARBA" id="ARBA00036346"/>
    </source>
</evidence>
<evidence type="ECO:0000256" key="11">
    <source>
        <dbReference type="ARBA" id="ARBA00039095"/>
    </source>
</evidence>
<evidence type="ECO:0000313" key="17">
    <source>
        <dbReference type="Proteomes" id="UP000824037"/>
    </source>
</evidence>
<evidence type="ECO:0000313" key="16">
    <source>
        <dbReference type="EMBL" id="HIZ36327.1"/>
    </source>
</evidence>
<accession>A0A9D2EF64</accession>
<dbReference type="NCBIfam" id="NF043035">
    <property type="entry name" value="OxoTetrKin"/>
    <property type="match status" value="1"/>
</dbReference>
<comment type="function">
    <text evidence="9">Catalyzes the ATP-dependent phosphorylation of 3-oxo-tetronate to 3-oxo-tetronate 4-phosphate.</text>
</comment>
<sequence>MTDDDHLIALISATSVAIPPATEALAGQLPGTRVWNLLDDRLLQDAADAGGLTEPLADRMRRLIGHAVDAGADGILLTCSMYGPVAQETSAPIPVLAPDEAAFAEAGSGAYRTVLVVASLESALADSVQRFGQAVATTGQQVEVRGLAVPAAKDAAGANDPTALADILIDACRPQLAGVDAILLAQYSLAPAQTELQTALDVPVISGPRSAAVALGERLRSQPTAAPLGAIADDYTGGTDIALAFRQAGLRTLLFFGPPEATAELPPHDAIVIALKSRTTPPEQAVDESLAAWDWLSSVGVGQLYFKYCSTFDSTPQGNIGPVTDALAEAIGATTVVTTPSSPAHRRTVYAGQLFVDGVPLAETHMATHPLTPMTDSSLPRVLAAQTDRPVEALPLATLRQGVNAVRGALTESGQAGVRHLVADAVEDGDLQVLARAVADQPLVAGAAGLAGALAELRAPARPELATAADPVGPGPAAVLAGSCSARTLEQIADFEARGGPSYRVDALSVPDAGTLAERALTWVEDLPDGSTPLLYTSLPAEQLQQVQDQLGTVASAALLENTLAQIATGLVQRGVRRLVSAGGETSGAIVHGLGVQGAAVGGDVSPGVPWIYTLGGEALALLLKSGNFGDVAMFSRAVDGDQDWGVSS</sequence>
<comment type="caution">
    <text evidence="16">The sequence shown here is derived from an EMBL/GenBank/DDBJ whole genome shotgun (WGS) entry which is preliminary data.</text>
</comment>
<dbReference type="InterPro" id="IPR010737">
    <property type="entry name" value="4-carb_acid_sugar_kinase_N"/>
</dbReference>
<evidence type="ECO:0000259" key="15">
    <source>
        <dbReference type="Pfam" id="PF17042"/>
    </source>
</evidence>
<organism evidence="16 17">
    <name type="scientific">Candidatus Ruania gallistercoris</name>
    <dbReference type="NCBI Taxonomy" id="2838746"/>
    <lineage>
        <taxon>Bacteria</taxon>
        <taxon>Bacillati</taxon>
        <taxon>Actinomycetota</taxon>
        <taxon>Actinomycetes</taxon>
        <taxon>Micrococcales</taxon>
        <taxon>Ruaniaceae</taxon>
        <taxon>Ruania</taxon>
    </lineage>
</organism>
<evidence type="ECO:0000256" key="9">
    <source>
        <dbReference type="ARBA" id="ARBA00037335"/>
    </source>
</evidence>
<dbReference type="InterPro" id="IPR031475">
    <property type="entry name" value="NBD_C"/>
</dbReference>
<comment type="similarity">
    <text evidence="1">Belongs to the four-carbon acid sugar kinase family.</text>
</comment>
<keyword evidence="6" id="KW-0119">Carbohydrate metabolism</keyword>
<dbReference type="GO" id="GO:0016301">
    <property type="term" value="F:kinase activity"/>
    <property type="evidence" value="ECO:0007669"/>
    <property type="project" value="UniProtKB-KW"/>
</dbReference>
<feature type="domain" description="Four-carbon acid sugar kinase nucleotide binding" evidence="15">
    <location>
        <begin position="478"/>
        <end position="635"/>
    </location>
</feature>
<dbReference type="AlphaFoldDB" id="A0A9D2EF64"/>
<gene>
    <name evidence="16" type="ORF">H9815_11160</name>
</gene>
<evidence type="ECO:0000256" key="6">
    <source>
        <dbReference type="ARBA" id="ARBA00023277"/>
    </source>
</evidence>
<evidence type="ECO:0000256" key="13">
    <source>
        <dbReference type="ARBA" id="ARBA00041377"/>
    </source>
</evidence>
<proteinExistence type="inferred from homology"/>
<evidence type="ECO:0000259" key="14">
    <source>
        <dbReference type="Pfam" id="PF07005"/>
    </source>
</evidence>
<dbReference type="InterPro" id="IPR053714">
    <property type="entry name" value="Iso_Racemase_Enz_sf"/>
</dbReference>
<dbReference type="InterPro" id="IPR015942">
    <property type="entry name" value="Asp/Glu/hydantoin_racemase"/>
</dbReference>
<dbReference type="InterPro" id="IPR037051">
    <property type="entry name" value="4-carb_acid_sugar_kinase_N_sf"/>
</dbReference>
<evidence type="ECO:0000256" key="7">
    <source>
        <dbReference type="ARBA" id="ARBA00035898"/>
    </source>
</evidence>
<dbReference type="Pfam" id="PF17042">
    <property type="entry name" value="NBD_C"/>
    <property type="match status" value="1"/>
</dbReference>
<evidence type="ECO:0000256" key="3">
    <source>
        <dbReference type="ARBA" id="ARBA00022741"/>
    </source>
</evidence>
<name>A0A9D2EF64_9MICO</name>
<keyword evidence="4" id="KW-0418">Kinase</keyword>
<dbReference type="Gene3D" id="3.40.50.12500">
    <property type="match status" value="1"/>
</dbReference>
<dbReference type="Proteomes" id="UP000824037">
    <property type="component" value="Unassembled WGS sequence"/>
</dbReference>
<evidence type="ECO:0000256" key="1">
    <source>
        <dbReference type="ARBA" id="ARBA00005715"/>
    </source>
</evidence>
<keyword evidence="3" id="KW-0547">Nucleotide-binding</keyword>
<evidence type="ECO:0000256" key="12">
    <source>
        <dbReference type="ARBA" id="ARBA00039461"/>
    </source>
</evidence>
<dbReference type="Pfam" id="PF01177">
    <property type="entry name" value="Asp_Glu_race"/>
    <property type="match status" value="1"/>
</dbReference>
<keyword evidence="5" id="KW-0067">ATP-binding</keyword>
<dbReference type="GO" id="GO:0005524">
    <property type="term" value="F:ATP binding"/>
    <property type="evidence" value="ECO:0007669"/>
    <property type="project" value="UniProtKB-KW"/>
</dbReference>
<dbReference type="Pfam" id="PF07005">
    <property type="entry name" value="SBD_N"/>
    <property type="match status" value="1"/>
</dbReference>
<dbReference type="InterPro" id="IPR050007">
    <property type="entry name" value="OtnK"/>
</dbReference>
<comment type="similarity">
    <text evidence="10">Belongs to the HyuE racemase family.</text>
</comment>
<dbReference type="Gene3D" id="3.40.50.10840">
    <property type="entry name" value="Putative sugar-binding, N-terminal domain"/>
    <property type="match status" value="1"/>
</dbReference>
<reference evidence="16" key="1">
    <citation type="journal article" date="2021" name="PeerJ">
        <title>Extensive microbial diversity within the chicken gut microbiome revealed by metagenomics and culture.</title>
        <authorList>
            <person name="Gilroy R."/>
            <person name="Ravi A."/>
            <person name="Getino M."/>
            <person name="Pursley I."/>
            <person name="Horton D.L."/>
            <person name="Alikhan N.F."/>
            <person name="Baker D."/>
            <person name="Gharbi K."/>
            <person name="Hall N."/>
            <person name="Watson M."/>
            <person name="Adriaenssens E.M."/>
            <person name="Foster-Nyarko E."/>
            <person name="Jarju S."/>
            <person name="Secka A."/>
            <person name="Antonio M."/>
            <person name="Oren A."/>
            <person name="Chaudhuri R.R."/>
            <person name="La Ragione R."/>
            <person name="Hildebrand F."/>
            <person name="Pallen M.J."/>
        </authorList>
    </citation>
    <scope>NUCLEOTIDE SEQUENCE</scope>
    <source>
        <strain evidence="16">ChiGjej4B4-7305</strain>
    </source>
</reference>
<dbReference type="EMBL" id="DXBY01000191">
    <property type="protein sequence ID" value="HIZ36327.1"/>
    <property type="molecule type" value="Genomic_DNA"/>
</dbReference>
<dbReference type="Gene3D" id="3.40.980.20">
    <property type="entry name" value="Four-carbon acid sugar kinase, nucleotide binding domain"/>
    <property type="match status" value="1"/>
</dbReference>
<evidence type="ECO:0000256" key="5">
    <source>
        <dbReference type="ARBA" id="ARBA00022840"/>
    </source>
</evidence>
<keyword evidence="2" id="KW-0808">Transferase</keyword>
<dbReference type="GO" id="GO:0047661">
    <property type="term" value="F:amino-acid racemase activity"/>
    <property type="evidence" value="ECO:0007669"/>
    <property type="project" value="InterPro"/>
</dbReference>
<dbReference type="EC" id="2.7.1.217" evidence="11"/>
<dbReference type="SUPFAM" id="SSF142764">
    <property type="entry name" value="YgbK-like"/>
    <property type="match status" value="1"/>
</dbReference>
<evidence type="ECO:0000256" key="2">
    <source>
        <dbReference type="ARBA" id="ARBA00022679"/>
    </source>
</evidence>
<feature type="domain" description="Four-carbon acid sugar kinase N-terminal" evidence="14">
    <location>
        <begin position="228"/>
        <end position="454"/>
    </location>
</feature>
<evidence type="ECO:0000256" key="10">
    <source>
        <dbReference type="ARBA" id="ARBA00038414"/>
    </source>
</evidence>
<comment type="catalytic activity">
    <reaction evidence="7">
        <text>3-dehydro-L-erythronate + ATP = 3-dehydro-4-O-phospho-L-erythronate + ADP + H(+)</text>
        <dbReference type="Rhea" id="RHEA:52552"/>
        <dbReference type="ChEBI" id="CHEBI:15378"/>
        <dbReference type="ChEBI" id="CHEBI:30616"/>
        <dbReference type="ChEBI" id="CHEBI:136592"/>
        <dbReference type="ChEBI" id="CHEBI:136670"/>
        <dbReference type="ChEBI" id="CHEBI:456216"/>
        <dbReference type="EC" id="2.7.1.217"/>
    </reaction>
</comment>